<proteinExistence type="predicted"/>
<organism evidence="2 3">
    <name type="scientific">Laribacter hongkongensis</name>
    <dbReference type="NCBI Taxonomy" id="168471"/>
    <lineage>
        <taxon>Bacteria</taxon>
        <taxon>Pseudomonadati</taxon>
        <taxon>Pseudomonadota</taxon>
        <taxon>Betaproteobacteria</taxon>
        <taxon>Neisseriales</taxon>
        <taxon>Aquaspirillaceae</taxon>
        <taxon>Laribacter</taxon>
    </lineage>
</organism>
<protein>
    <submittedName>
        <fullName evidence="2">Uncharacterized protein</fullName>
    </submittedName>
</protein>
<evidence type="ECO:0000313" key="3">
    <source>
        <dbReference type="Proteomes" id="UP000197424"/>
    </source>
</evidence>
<name>A0A248LHS8_9NEIS</name>
<evidence type="ECO:0000256" key="1">
    <source>
        <dbReference type="SAM" id="MobiDB-lite"/>
    </source>
</evidence>
<evidence type="ECO:0000313" key="2">
    <source>
        <dbReference type="EMBL" id="ASJ24340.1"/>
    </source>
</evidence>
<feature type="compositionally biased region" description="Basic residues" evidence="1">
    <location>
        <begin position="1"/>
        <end position="14"/>
    </location>
</feature>
<sequence length="71" mass="8393">MNNQRRHPLPRRPSQRLSKNRGVARESVKIYSRKLVQCAIKQVLLEPLFWETRMIGLPVLHRGKKFCTSTH</sequence>
<feature type="region of interest" description="Disordered" evidence="1">
    <location>
        <begin position="1"/>
        <end position="23"/>
    </location>
</feature>
<reference evidence="3" key="1">
    <citation type="submission" date="2017-06" db="EMBL/GenBank/DDBJ databases">
        <title>Whole genome sequence of Laribacter hongkongensis LHGZ1.</title>
        <authorList>
            <person name="Chen D."/>
            <person name="Wu H."/>
            <person name="Chen J."/>
        </authorList>
    </citation>
    <scope>NUCLEOTIDE SEQUENCE [LARGE SCALE GENOMIC DNA]</scope>
    <source>
        <strain evidence="3">LHGZ1</strain>
    </source>
</reference>
<accession>A0A248LHS8</accession>
<dbReference type="Proteomes" id="UP000197424">
    <property type="component" value="Chromosome"/>
</dbReference>
<gene>
    <name evidence="2" type="ORF">LHGZ1_1509</name>
</gene>
<dbReference type="EMBL" id="CP022115">
    <property type="protein sequence ID" value="ASJ24340.1"/>
    <property type="molecule type" value="Genomic_DNA"/>
</dbReference>
<dbReference type="AlphaFoldDB" id="A0A248LHS8"/>